<feature type="compositionally biased region" description="Basic and acidic residues" evidence="1">
    <location>
        <begin position="42"/>
        <end position="65"/>
    </location>
</feature>
<dbReference type="AlphaFoldDB" id="A0A4C1ZSS2"/>
<dbReference type="EMBL" id="BGZK01002067">
    <property type="protein sequence ID" value="GBP90224.1"/>
    <property type="molecule type" value="Genomic_DNA"/>
</dbReference>
<feature type="region of interest" description="Disordered" evidence="1">
    <location>
        <begin position="1"/>
        <end position="80"/>
    </location>
</feature>
<reference evidence="2 3" key="1">
    <citation type="journal article" date="2019" name="Commun. Biol.">
        <title>The bagworm genome reveals a unique fibroin gene that provides high tensile strength.</title>
        <authorList>
            <person name="Kono N."/>
            <person name="Nakamura H."/>
            <person name="Ohtoshi R."/>
            <person name="Tomita M."/>
            <person name="Numata K."/>
            <person name="Arakawa K."/>
        </authorList>
    </citation>
    <scope>NUCLEOTIDE SEQUENCE [LARGE SCALE GENOMIC DNA]</scope>
</reference>
<gene>
    <name evidence="2" type="ORF">EVAR_21332_1</name>
</gene>
<keyword evidence="3" id="KW-1185">Reference proteome</keyword>
<accession>A0A4C1ZSS2</accession>
<name>A0A4C1ZSS2_EUMVA</name>
<organism evidence="2 3">
    <name type="scientific">Eumeta variegata</name>
    <name type="common">Bagworm moth</name>
    <name type="synonym">Eumeta japonica</name>
    <dbReference type="NCBI Taxonomy" id="151549"/>
    <lineage>
        <taxon>Eukaryota</taxon>
        <taxon>Metazoa</taxon>
        <taxon>Ecdysozoa</taxon>
        <taxon>Arthropoda</taxon>
        <taxon>Hexapoda</taxon>
        <taxon>Insecta</taxon>
        <taxon>Pterygota</taxon>
        <taxon>Neoptera</taxon>
        <taxon>Endopterygota</taxon>
        <taxon>Lepidoptera</taxon>
        <taxon>Glossata</taxon>
        <taxon>Ditrysia</taxon>
        <taxon>Tineoidea</taxon>
        <taxon>Psychidae</taxon>
        <taxon>Oiketicinae</taxon>
        <taxon>Eumeta</taxon>
    </lineage>
</organism>
<evidence type="ECO:0000256" key="1">
    <source>
        <dbReference type="SAM" id="MobiDB-lite"/>
    </source>
</evidence>
<evidence type="ECO:0000313" key="2">
    <source>
        <dbReference type="EMBL" id="GBP90224.1"/>
    </source>
</evidence>
<sequence>MGGDDHLLSGDSKVKREVEGRNDGNKTEKSLLPSRGRSRGRQPADDDAHGERITDVARSMPERRAPLMLQNDGVPFHWPN</sequence>
<evidence type="ECO:0000313" key="3">
    <source>
        <dbReference type="Proteomes" id="UP000299102"/>
    </source>
</evidence>
<protein>
    <submittedName>
        <fullName evidence="2">Uncharacterized protein</fullName>
    </submittedName>
</protein>
<proteinExistence type="predicted"/>
<feature type="compositionally biased region" description="Basic and acidic residues" evidence="1">
    <location>
        <begin position="1"/>
        <end position="29"/>
    </location>
</feature>
<comment type="caution">
    <text evidence="2">The sequence shown here is derived from an EMBL/GenBank/DDBJ whole genome shotgun (WGS) entry which is preliminary data.</text>
</comment>
<dbReference type="Proteomes" id="UP000299102">
    <property type="component" value="Unassembled WGS sequence"/>
</dbReference>